<dbReference type="KEGG" id="tet:TTHERM_00101360"/>
<keyword evidence="3" id="KW-1185">Reference proteome</keyword>
<dbReference type="GO" id="GO:0000398">
    <property type="term" value="P:mRNA splicing, via spliceosome"/>
    <property type="evidence" value="ECO:0007669"/>
    <property type="project" value="InterPro"/>
</dbReference>
<dbReference type="OrthoDB" id="360327at2759"/>
<accession>Q234R3</accession>
<dbReference type="HOGENOM" id="CLU_050402_1_0_1"/>
<dbReference type="PANTHER" id="PTHR12111">
    <property type="entry name" value="SPLICING FACTOR YJU2"/>
    <property type="match status" value="1"/>
</dbReference>
<reference evidence="3" key="1">
    <citation type="journal article" date="2006" name="PLoS Biol.">
        <title>Macronuclear genome sequence of the ciliate Tetrahymena thermophila, a model eukaryote.</title>
        <authorList>
            <person name="Eisen J.A."/>
            <person name="Coyne R.S."/>
            <person name="Wu M."/>
            <person name="Wu D."/>
            <person name="Thiagarajan M."/>
            <person name="Wortman J.R."/>
            <person name="Badger J.H."/>
            <person name="Ren Q."/>
            <person name="Amedeo P."/>
            <person name="Jones K.M."/>
            <person name="Tallon L.J."/>
            <person name="Delcher A.L."/>
            <person name="Salzberg S.L."/>
            <person name="Silva J.C."/>
            <person name="Haas B.J."/>
            <person name="Majoros W.H."/>
            <person name="Farzad M."/>
            <person name="Carlton J.M."/>
            <person name="Smith R.K. Jr."/>
            <person name="Garg J."/>
            <person name="Pearlman R.E."/>
            <person name="Karrer K.M."/>
            <person name="Sun L."/>
            <person name="Manning G."/>
            <person name="Elde N.C."/>
            <person name="Turkewitz A.P."/>
            <person name="Asai D.J."/>
            <person name="Wilkes D.E."/>
            <person name="Wang Y."/>
            <person name="Cai H."/>
            <person name="Collins K."/>
            <person name="Stewart B.A."/>
            <person name="Lee S.R."/>
            <person name="Wilamowska K."/>
            <person name="Weinberg Z."/>
            <person name="Ruzzo W.L."/>
            <person name="Wloga D."/>
            <person name="Gaertig J."/>
            <person name="Frankel J."/>
            <person name="Tsao C.-C."/>
            <person name="Gorovsky M.A."/>
            <person name="Keeling P.J."/>
            <person name="Waller R.F."/>
            <person name="Patron N.J."/>
            <person name="Cherry J.M."/>
            <person name="Stover N.A."/>
            <person name="Krieger C.J."/>
            <person name="del Toro C."/>
            <person name="Ryder H.F."/>
            <person name="Williamson S.C."/>
            <person name="Barbeau R.A."/>
            <person name="Hamilton E.P."/>
            <person name="Orias E."/>
        </authorList>
    </citation>
    <scope>NUCLEOTIDE SEQUENCE [LARGE SCALE GENOMIC DNA]</scope>
    <source>
        <strain evidence="3">SB210</strain>
    </source>
</reference>
<dbReference type="Proteomes" id="UP000009168">
    <property type="component" value="Unassembled WGS sequence"/>
</dbReference>
<evidence type="ECO:0000256" key="1">
    <source>
        <dbReference type="ARBA" id="ARBA00005595"/>
    </source>
</evidence>
<dbReference type="RefSeq" id="XP_001012185.1">
    <property type="nucleotide sequence ID" value="XM_001012185.1"/>
</dbReference>
<dbReference type="AlphaFoldDB" id="Q234R3"/>
<dbReference type="GO" id="GO:0071014">
    <property type="term" value="C:post-mRNA release spliceosomal complex"/>
    <property type="evidence" value="ECO:0007669"/>
    <property type="project" value="TreeGrafter"/>
</dbReference>
<dbReference type="PANTHER" id="PTHR12111:SF2">
    <property type="entry name" value="SPLICING FACTOR YJU2B-RELATED"/>
    <property type="match status" value="1"/>
</dbReference>
<comment type="similarity">
    <text evidence="1">Belongs to the CWC16 family.</text>
</comment>
<proteinExistence type="inferred from homology"/>
<name>Q234R3_TETTS</name>
<dbReference type="OMA" id="YDDAMYK"/>
<gene>
    <name evidence="2" type="ORF">TTHERM_00101360</name>
</gene>
<protein>
    <submittedName>
        <fullName evidence="2">Coiled-coil protein</fullName>
    </submittedName>
</protein>
<sequence length="301" mass="35610">MSSLKAARADNYYYPQDWDPSKGSLNKFQNSHPLGDRAKKIDQGILVIRYETPFHVRCLKCDNMIAKGVRFNAEKRKVGKFMSSTIWEFKMRCPHCSNNIIVETDPENTDYKYKEGARRILNTENAKTDVQFIRDDSEKAKIQEDAFYNLENKNSDQKVAEIEKPRIQSMMQMSSDRYENDFDNNLLLRNKFRKEKKQLEKKEEEDKKNVNFVLPIAPTRQTDMIRVNNAHFKGPNNYQKNKIEKRSEILRANIFQDQKQEEVNKVYKKIDKLPKSTQIMIKNSLKLNQKSQNQFNIVHKK</sequence>
<dbReference type="eggNOG" id="KOG2990">
    <property type="taxonomic scope" value="Eukaryota"/>
</dbReference>
<evidence type="ECO:0000313" key="2">
    <source>
        <dbReference type="EMBL" id="EAR91940.1"/>
    </source>
</evidence>
<dbReference type="GO" id="GO:0005684">
    <property type="term" value="C:U2-type spliceosomal complex"/>
    <property type="evidence" value="ECO:0007669"/>
    <property type="project" value="TreeGrafter"/>
</dbReference>
<dbReference type="EMBL" id="GG662767">
    <property type="protein sequence ID" value="EAR91940.1"/>
    <property type="molecule type" value="Genomic_DNA"/>
</dbReference>
<evidence type="ECO:0000313" key="3">
    <source>
        <dbReference type="Proteomes" id="UP000009168"/>
    </source>
</evidence>
<dbReference type="Pfam" id="PF04502">
    <property type="entry name" value="Saf4_Yju2"/>
    <property type="match status" value="1"/>
</dbReference>
<organism evidence="2 3">
    <name type="scientific">Tetrahymena thermophila (strain SB210)</name>
    <dbReference type="NCBI Taxonomy" id="312017"/>
    <lineage>
        <taxon>Eukaryota</taxon>
        <taxon>Sar</taxon>
        <taxon>Alveolata</taxon>
        <taxon>Ciliophora</taxon>
        <taxon>Intramacronucleata</taxon>
        <taxon>Oligohymenophorea</taxon>
        <taxon>Hymenostomatida</taxon>
        <taxon>Tetrahymenina</taxon>
        <taxon>Tetrahymenidae</taxon>
        <taxon>Tetrahymena</taxon>
    </lineage>
</organism>
<dbReference type="InParanoid" id="Q234R3"/>
<dbReference type="STRING" id="312017.Q234R3"/>
<dbReference type="GeneID" id="7841200"/>
<dbReference type="InterPro" id="IPR007590">
    <property type="entry name" value="Saf4/Yju2"/>
</dbReference>